<accession>A0A0S2K0Y9</accession>
<evidence type="ECO:0000313" key="4">
    <source>
        <dbReference type="EMBL" id="ALO41699.1"/>
    </source>
</evidence>
<keyword evidence="2" id="KW-0012">Acyltransferase</keyword>
<evidence type="ECO:0000313" key="5">
    <source>
        <dbReference type="Proteomes" id="UP000061457"/>
    </source>
</evidence>
<protein>
    <submittedName>
        <fullName evidence="4">GNAT family acetyltransferase</fullName>
    </submittedName>
</protein>
<name>A0A0S2K0Y9_9GAMM</name>
<dbReference type="STRING" id="161398.PP2015_1183"/>
<keyword evidence="1 4" id="KW-0808">Transferase</keyword>
<dbReference type="InterPro" id="IPR000182">
    <property type="entry name" value="GNAT_dom"/>
</dbReference>
<gene>
    <name evidence="4" type="ORF">PP2015_1183</name>
</gene>
<dbReference type="Pfam" id="PF00583">
    <property type="entry name" value="Acetyltransf_1"/>
    <property type="match status" value="1"/>
</dbReference>
<dbReference type="AlphaFoldDB" id="A0A0S2K0Y9"/>
<dbReference type="PANTHER" id="PTHR43877">
    <property type="entry name" value="AMINOALKYLPHOSPHONATE N-ACETYLTRANSFERASE-RELATED-RELATED"/>
    <property type="match status" value="1"/>
</dbReference>
<evidence type="ECO:0000256" key="2">
    <source>
        <dbReference type="ARBA" id="ARBA00023315"/>
    </source>
</evidence>
<proteinExistence type="predicted"/>
<dbReference type="Gene3D" id="3.40.630.30">
    <property type="match status" value="1"/>
</dbReference>
<reference evidence="4 5" key="1">
    <citation type="submission" date="2015-11" db="EMBL/GenBank/DDBJ databases">
        <authorList>
            <person name="Zhang Y."/>
            <person name="Guo Z."/>
        </authorList>
    </citation>
    <scope>NUCLEOTIDE SEQUENCE [LARGE SCALE GENOMIC DNA]</scope>
    <source>
        <strain evidence="4 5">KCTC 12086</strain>
    </source>
</reference>
<dbReference type="OrthoDB" id="7595389at2"/>
<dbReference type="CDD" id="cd04301">
    <property type="entry name" value="NAT_SF"/>
    <property type="match status" value="1"/>
</dbReference>
<dbReference type="PROSITE" id="PS51186">
    <property type="entry name" value="GNAT"/>
    <property type="match status" value="1"/>
</dbReference>
<dbReference type="RefSeq" id="WP_058029415.1">
    <property type="nucleotide sequence ID" value="NZ_CP013187.1"/>
</dbReference>
<dbReference type="EMBL" id="CP013187">
    <property type="protein sequence ID" value="ALO41699.1"/>
    <property type="molecule type" value="Genomic_DNA"/>
</dbReference>
<dbReference type="SUPFAM" id="SSF55729">
    <property type="entry name" value="Acyl-CoA N-acyltransferases (Nat)"/>
    <property type="match status" value="1"/>
</dbReference>
<keyword evidence="5" id="KW-1185">Reference proteome</keyword>
<sequence length="147" mass="16445">MIRLANPEDLPQVLNLYRALRPNDPELKDDLSELVWAEMMRCPETHIVVAEIEGELAATCALGLNKSIANGGRPFAIIEHVITAEKFRRRGLSQQVLEFGIQKAWELNCYKVMLLSGEKLTGAHRVYESVGFKAGIEKGFVIKAPIK</sequence>
<evidence type="ECO:0000259" key="3">
    <source>
        <dbReference type="PROSITE" id="PS51186"/>
    </source>
</evidence>
<dbReference type="GO" id="GO:0016747">
    <property type="term" value="F:acyltransferase activity, transferring groups other than amino-acyl groups"/>
    <property type="evidence" value="ECO:0007669"/>
    <property type="project" value="InterPro"/>
</dbReference>
<feature type="domain" description="N-acetyltransferase" evidence="3">
    <location>
        <begin position="1"/>
        <end position="147"/>
    </location>
</feature>
<dbReference type="InterPro" id="IPR050832">
    <property type="entry name" value="Bact_Acetyltransf"/>
</dbReference>
<dbReference type="KEGG" id="pphe:PP2015_1183"/>
<dbReference type="PATRIC" id="fig|161398.10.peg.1205"/>
<dbReference type="Proteomes" id="UP000061457">
    <property type="component" value="Chromosome I"/>
</dbReference>
<organism evidence="4 5">
    <name type="scientific">Pseudoalteromonas phenolica</name>
    <dbReference type="NCBI Taxonomy" id="161398"/>
    <lineage>
        <taxon>Bacteria</taxon>
        <taxon>Pseudomonadati</taxon>
        <taxon>Pseudomonadota</taxon>
        <taxon>Gammaproteobacteria</taxon>
        <taxon>Alteromonadales</taxon>
        <taxon>Pseudoalteromonadaceae</taxon>
        <taxon>Pseudoalteromonas</taxon>
    </lineage>
</organism>
<evidence type="ECO:0000256" key="1">
    <source>
        <dbReference type="ARBA" id="ARBA00022679"/>
    </source>
</evidence>
<dbReference type="InterPro" id="IPR016181">
    <property type="entry name" value="Acyl_CoA_acyltransferase"/>
</dbReference>